<dbReference type="EMBL" id="NVPQ01000159">
    <property type="protein sequence ID" value="PDY34057.1"/>
    <property type="molecule type" value="Genomic_DNA"/>
</dbReference>
<proteinExistence type="predicted"/>
<evidence type="ECO:0000313" key="1">
    <source>
        <dbReference type="EMBL" id="PDY34057.1"/>
    </source>
</evidence>
<accession>A0A2A7BJQ7</accession>
<evidence type="ECO:0000313" key="2">
    <source>
        <dbReference type="Proteomes" id="UP000220111"/>
    </source>
</evidence>
<reference evidence="1 2" key="1">
    <citation type="submission" date="2017-09" db="EMBL/GenBank/DDBJ databases">
        <title>Large-scale bioinformatics analysis of Bacillus genomes uncovers conserved roles of natural products in bacterial physiology.</title>
        <authorList>
            <consortium name="Agbiome Team Llc"/>
            <person name="Bleich R.M."/>
            <person name="Grubbs K.J."/>
            <person name="Santa Maria K.C."/>
            <person name="Allen S.E."/>
            <person name="Farag S."/>
            <person name="Shank E.A."/>
            <person name="Bowers A."/>
        </authorList>
    </citation>
    <scope>NUCLEOTIDE SEQUENCE [LARGE SCALE GENOMIC DNA]</scope>
    <source>
        <strain evidence="1 2">AFS098222</strain>
    </source>
</reference>
<organism evidence="1 2">
    <name type="scientific">Bacillus wiedmannii</name>
    <dbReference type="NCBI Taxonomy" id="1890302"/>
    <lineage>
        <taxon>Bacteria</taxon>
        <taxon>Bacillati</taxon>
        <taxon>Bacillota</taxon>
        <taxon>Bacilli</taxon>
        <taxon>Bacillales</taxon>
        <taxon>Bacillaceae</taxon>
        <taxon>Bacillus</taxon>
        <taxon>Bacillus cereus group</taxon>
    </lineage>
</organism>
<comment type="caution">
    <text evidence="1">The sequence shown here is derived from an EMBL/GenBank/DDBJ whole genome shotgun (WGS) entry which is preliminary data.</text>
</comment>
<gene>
    <name evidence="1" type="ORF">COO17_28460</name>
</gene>
<dbReference type="Proteomes" id="UP000220111">
    <property type="component" value="Unassembled WGS sequence"/>
</dbReference>
<dbReference type="AlphaFoldDB" id="A0A2A7BJQ7"/>
<protein>
    <submittedName>
        <fullName evidence="1">Uncharacterized protein</fullName>
    </submittedName>
</protein>
<name>A0A2A7BJQ7_9BACI</name>
<sequence>MINRKKLQFEIISKKLTYRRMGRKDTFLWNFIPSNSMIILQNEKEGYQCVHKNKSQTYFEIFQ</sequence>